<dbReference type="PROSITE" id="PS50977">
    <property type="entry name" value="HTH_TETR_2"/>
    <property type="match status" value="1"/>
</dbReference>
<dbReference type="PANTHER" id="PTHR30055:SF234">
    <property type="entry name" value="HTH-TYPE TRANSCRIPTIONAL REGULATOR BETI"/>
    <property type="match status" value="1"/>
</dbReference>
<dbReference type="InterPro" id="IPR036271">
    <property type="entry name" value="Tet_transcr_reg_TetR-rel_C_sf"/>
</dbReference>
<proteinExistence type="predicted"/>
<dbReference type="InterPro" id="IPR001647">
    <property type="entry name" value="HTH_TetR"/>
</dbReference>
<evidence type="ECO:0000313" key="7">
    <source>
        <dbReference type="Proteomes" id="UP001232536"/>
    </source>
</evidence>
<feature type="domain" description="HTH tetR-type" evidence="5">
    <location>
        <begin position="7"/>
        <end position="67"/>
    </location>
</feature>
<feature type="DNA-binding region" description="H-T-H motif" evidence="4">
    <location>
        <begin position="30"/>
        <end position="49"/>
    </location>
</feature>
<dbReference type="InterPro" id="IPR041484">
    <property type="entry name" value="TetR_C_25"/>
</dbReference>
<evidence type="ECO:0000256" key="3">
    <source>
        <dbReference type="ARBA" id="ARBA00023163"/>
    </source>
</evidence>
<dbReference type="PRINTS" id="PR00455">
    <property type="entry name" value="HTHTETR"/>
</dbReference>
<dbReference type="SUPFAM" id="SSF48498">
    <property type="entry name" value="Tetracyclin repressor-like, C-terminal domain"/>
    <property type="match status" value="1"/>
</dbReference>
<evidence type="ECO:0000256" key="1">
    <source>
        <dbReference type="ARBA" id="ARBA00023015"/>
    </source>
</evidence>
<comment type="caution">
    <text evidence="6">The sequence shown here is derived from an EMBL/GenBank/DDBJ whole genome shotgun (WGS) entry which is preliminary data.</text>
</comment>
<accession>A0ABT9DC40</accession>
<dbReference type="Proteomes" id="UP001232536">
    <property type="component" value="Unassembled WGS sequence"/>
</dbReference>
<organism evidence="6 7">
    <name type="scientific">Actinotalea lenta</name>
    <dbReference type="NCBI Taxonomy" id="3064654"/>
    <lineage>
        <taxon>Bacteria</taxon>
        <taxon>Bacillati</taxon>
        <taxon>Actinomycetota</taxon>
        <taxon>Actinomycetes</taxon>
        <taxon>Micrococcales</taxon>
        <taxon>Cellulomonadaceae</taxon>
        <taxon>Actinotalea</taxon>
    </lineage>
</organism>
<dbReference type="RefSeq" id="WP_304602163.1">
    <property type="nucleotide sequence ID" value="NZ_JAUQYO010000001.1"/>
</dbReference>
<evidence type="ECO:0000256" key="4">
    <source>
        <dbReference type="PROSITE-ProRule" id="PRU00335"/>
    </source>
</evidence>
<keyword evidence="2 4" id="KW-0238">DNA-binding</keyword>
<reference evidence="6 7" key="1">
    <citation type="submission" date="2023-07" db="EMBL/GenBank/DDBJ databases">
        <title>Description of novel actinomycetes strains, isolated from tidal flat sediment.</title>
        <authorList>
            <person name="Lu C."/>
        </authorList>
    </citation>
    <scope>NUCLEOTIDE SEQUENCE [LARGE SCALE GENOMIC DNA]</scope>
    <source>
        <strain evidence="6 7">SYSU T00b441</strain>
    </source>
</reference>
<protein>
    <submittedName>
        <fullName evidence="6">TetR family transcriptional regulator</fullName>
    </submittedName>
</protein>
<keyword evidence="3" id="KW-0804">Transcription</keyword>
<evidence type="ECO:0000259" key="5">
    <source>
        <dbReference type="PROSITE" id="PS50977"/>
    </source>
</evidence>
<dbReference type="InterPro" id="IPR009057">
    <property type="entry name" value="Homeodomain-like_sf"/>
</dbReference>
<evidence type="ECO:0000256" key="2">
    <source>
        <dbReference type="ARBA" id="ARBA00023125"/>
    </source>
</evidence>
<sequence length="209" mass="22343">MRTGEWPAGKILLRDTALALFAERGVDAVSVRDVASAAGVSPGLIVHHFGTKQALREAVDDHVTEVLEVLLRAAEEEFAGAGSAAEPSGDMAAGFAAHLLEHLPSGSPVVDYMRRMLMSGAAGTPLFRRWFDVTLAAVRRWTDAGFLREQPDPPVVAAFLLVNDLAVFLLRDQLAQVLGQDPMGPEGMRRWSAVVLSTYATGLLAVPDG</sequence>
<keyword evidence="1" id="KW-0805">Transcription regulation</keyword>
<keyword evidence="7" id="KW-1185">Reference proteome</keyword>
<evidence type="ECO:0000313" key="6">
    <source>
        <dbReference type="EMBL" id="MDO8108464.1"/>
    </source>
</evidence>
<gene>
    <name evidence="6" type="ORF">Q6348_14800</name>
</gene>
<dbReference type="EMBL" id="JAUQYP010000002">
    <property type="protein sequence ID" value="MDO8108464.1"/>
    <property type="molecule type" value="Genomic_DNA"/>
</dbReference>
<dbReference type="Gene3D" id="1.10.357.10">
    <property type="entry name" value="Tetracycline Repressor, domain 2"/>
    <property type="match status" value="1"/>
</dbReference>
<dbReference type="PANTHER" id="PTHR30055">
    <property type="entry name" value="HTH-TYPE TRANSCRIPTIONAL REGULATOR RUTR"/>
    <property type="match status" value="1"/>
</dbReference>
<dbReference type="SUPFAM" id="SSF46689">
    <property type="entry name" value="Homeodomain-like"/>
    <property type="match status" value="1"/>
</dbReference>
<dbReference type="InterPro" id="IPR050109">
    <property type="entry name" value="HTH-type_TetR-like_transc_reg"/>
</dbReference>
<dbReference type="Pfam" id="PF17933">
    <property type="entry name" value="TetR_C_25"/>
    <property type="match status" value="1"/>
</dbReference>
<dbReference type="Pfam" id="PF00440">
    <property type="entry name" value="TetR_N"/>
    <property type="match status" value="1"/>
</dbReference>
<name>A0ABT9DC40_9CELL</name>